<dbReference type="AlphaFoldDB" id="A0AAU7BZV3"/>
<dbReference type="EMBL" id="CP157197">
    <property type="protein sequence ID" value="XBG66644.1"/>
    <property type="molecule type" value="Genomic_DNA"/>
</dbReference>
<evidence type="ECO:0000313" key="1">
    <source>
        <dbReference type="EMBL" id="XBG66644.1"/>
    </source>
</evidence>
<dbReference type="Gene3D" id="3.40.50.2020">
    <property type="match status" value="1"/>
</dbReference>
<accession>A0AAU7BZV3</accession>
<evidence type="ECO:0008006" key="2">
    <source>
        <dbReference type="Google" id="ProtNLM"/>
    </source>
</evidence>
<gene>
    <name evidence="1" type="ORF">AAGW17_02005</name>
</gene>
<sequence>MAKQSVKQQGFKKHSALLVNAFITHAVLSVNSKGQVENSLIYNIFVTDTIQNFI</sequence>
<protein>
    <recommendedName>
        <fullName evidence="2">Transposase</fullName>
    </recommendedName>
</protein>
<dbReference type="InterPro" id="IPR029057">
    <property type="entry name" value="PRTase-like"/>
</dbReference>
<organism evidence="1">
    <name type="scientific">Rickettsia oklahomensis</name>
    <dbReference type="NCBI Taxonomy" id="3141789"/>
    <lineage>
        <taxon>Bacteria</taxon>
        <taxon>Pseudomonadati</taxon>
        <taxon>Pseudomonadota</taxon>
        <taxon>Alphaproteobacteria</taxon>
        <taxon>Rickettsiales</taxon>
        <taxon>Rickettsiaceae</taxon>
        <taxon>Rickettsieae</taxon>
        <taxon>Rickettsia</taxon>
        <taxon>belli group</taxon>
    </lineage>
</organism>
<proteinExistence type="predicted"/>
<reference evidence="1" key="1">
    <citation type="submission" date="2024-05" db="EMBL/GenBank/DDBJ databases">
        <title>Characterization of a novel Rickettsia species. (Rickettsia oklahomia sp. nov.) from Amblyomma americanum ticks.</title>
        <authorList>
            <person name="Korla P.K."/>
            <person name="Karounos M."/>
            <person name="Wilson J.M."/>
            <person name="Little S.E."/>
            <person name="Qurollo B.A."/>
        </authorList>
    </citation>
    <scope>NUCLEOTIDE SEQUENCE</scope>
    <source>
        <strain evidence="1">Oklahoma-10</strain>
    </source>
</reference>
<name>A0AAU7BZV3_9RICK</name>
<dbReference type="KEGG" id="rof:AAGW17_02005"/>